<accession>A0ABT6WJE3</accession>
<feature type="transmembrane region" description="Helical" evidence="2">
    <location>
        <begin position="109"/>
        <end position="130"/>
    </location>
</feature>
<evidence type="ECO:0000256" key="1">
    <source>
        <dbReference type="SAM" id="MobiDB-lite"/>
    </source>
</evidence>
<feature type="compositionally biased region" description="Pro residues" evidence="1">
    <location>
        <begin position="12"/>
        <end position="38"/>
    </location>
</feature>
<keyword evidence="2" id="KW-0472">Membrane</keyword>
<sequence>MTYPPADGTPDPYQPSQPPPSDPTLHYPPPYTPPPSSPAPFSGAGYPPPPPNPAPSSGAGYPPPPGYPAGPPVDKSPFGDQGQFGAPGYGGGPGYGTPYPNQVMPTNTMAILALVFAFVFCPAAIVFGHIAKKQIARTGEQGSGLATAGLILGYIFTTIMVLYCAAVGVAIAYGINEGNTSGY</sequence>
<dbReference type="EMBL" id="JASCTH010000008">
    <property type="protein sequence ID" value="MDI6099850.1"/>
    <property type="molecule type" value="Genomic_DNA"/>
</dbReference>
<keyword evidence="5" id="KW-1185">Reference proteome</keyword>
<proteinExistence type="predicted"/>
<gene>
    <name evidence="4" type="ORF">QLQ12_14715</name>
</gene>
<evidence type="ECO:0000313" key="4">
    <source>
        <dbReference type="EMBL" id="MDI6099850.1"/>
    </source>
</evidence>
<feature type="domain" description="DUF4190" evidence="3">
    <location>
        <begin position="110"/>
        <end position="163"/>
    </location>
</feature>
<evidence type="ECO:0000313" key="5">
    <source>
        <dbReference type="Proteomes" id="UP001241758"/>
    </source>
</evidence>
<evidence type="ECO:0000256" key="2">
    <source>
        <dbReference type="SAM" id="Phobius"/>
    </source>
</evidence>
<evidence type="ECO:0000259" key="3">
    <source>
        <dbReference type="Pfam" id="PF13828"/>
    </source>
</evidence>
<reference evidence="4 5" key="1">
    <citation type="submission" date="2023-05" db="EMBL/GenBank/DDBJ databases">
        <title>Actinoplanes sp. NEAU-A12 genome sequencing.</title>
        <authorList>
            <person name="Wang Z.-S."/>
        </authorList>
    </citation>
    <scope>NUCLEOTIDE SEQUENCE [LARGE SCALE GENOMIC DNA]</scope>
    <source>
        <strain evidence="4 5">NEAU-A12</strain>
    </source>
</reference>
<organism evidence="4 5">
    <name type="scientific">Actinoplanes sandaracinus</name>
    <dbReference type="NCBI Taxonomy" id="3045177"/>
    <lineage>
        <taxon>Bacteria</taxon>
        <taxon>Bacillati</taxon>
        <taxon>Actinomycetota</taxon>
        <taxon>Actinomycetes</taxon>
        <taxon>Micromonosporales</taxon>
        <taxon>Micromonosporaceae</taxon>
        <taxon>Actinoplanes</taxon>
    </lineage>
</organism>
<dbReference type="Pfam" id="PF13828">
    <property type="entry name" value="DUF4190"/>
    <property type="match status" value="1"/>
</dbReference>
<feature type="region of interest" description="Disordered" evidence="1">
    <location>
        <begin position="1"/>
        <end position="91"/>
    </location>
</feature>
<keyword evidence="2" id="KW-1133">Transmembrane helix</keyword>
<keyword evidence="2" id="KW-0812">Transmembrane</keyword>
<name>A0ABT6WJE3_9ACTN</name>
<feature type="compositionally biased region" description="Pro residues" evidence="1">
    <location>
        <begin position="61"/>
        <end position="71"/>
    </location>
</feature>
<comment type="caution">
    <text evidence="4">The sequence shown here is derived from an EMBL/GenBank/DDBJ whole genome shotgun (WGS) entry which is preliminary data.</text>
</comment>
<dbReference type="Proteomes" id="UP001241758">
    <property type="component" value="Unassembled WGS sequence"/>
</dbReference>
<dbReference type="RefSeq" id="WP_282760258.1">
    <property type="nucleotide sequence ID" value="NZ_JASCTH010000008.1"/>
</dbReference>
<protein>
    <submittedName>
        <fullName evidence="4">DUF4190 domain-containing protein</fullName>
    </submittedName>
</protein>
<dbReference type="InterPro" id="IPR025241">
    <property type="entry name" value="DUF4190"/>
</dbReference>
<feature type="transmembrane region" description="Helical" evidence="2">
    <location>
        <begin position="151"/>
        <end position="175"/>
    </location>
</feature>